<proteinExistence type="predicted"/>
<organism evidence="2 3">
    <name type="scientific">Chromobacterium indicum</name>
    <dbReference type="NCBI Taxonomy" id="3110228"/>
    <lineage>
        <taxon>Bacteria</taxon>
        <taxon>Pseudomonadati</taxon>
        <taxon>Pseudomonadota</taxon>
        <taxon>Betaproteobacteria</taxon>
        <taxon>Neisseriales</taxon>
        <taxon>Chromobacteriaceae</taxon>
        <taxon>Chromobacterium</taxon>
    </lineage>
</organism>
<feature type="transmembrane region" description="Helical" evidence="1">
    <location>
        <begin position="12"/>
        <end position="36"/>
    </location>
</feature>
<dbReference type="EMBL" id="JAYFSJ010000001">
    <property type="protein sequence ID" value="MEN7429423.1"/>
    <property type="molecule type" value="Genomic_DNA"/>
</dbReference>
<feature type="transmembrane region" description="Helical" evidence="1">
    <location>
        <begin position="213"/>
        <end position="234"/>
    </location>
</feature>
<comment type="caution">
    <text evidence="2">The sequence shown here is derived from an EMBL/GenBank/DDBJ whole genome shotgun (WGS) entry which is preliminary data.</text>
</comment>
<reference evidence="2 3" key="1">
    <citation type="submission" date="2023-12" db="EMBL/GenBank/DDBJ databases">
        <title>Chromobacterium sp. strain TRC.1.1.SA producing antimicrobial pigment.</title>
        <authorList>
            <person name="Verma N."/>
            <person name="Choksket S."/>
            <person name="Pinnaka A.K."/>
            <person name="Korpole S."/>
        </authorList>
    </citation>
    <scope>NUCLEOTIDE SEQUENCE [LARGE SCALE GENOMIC DNA]</scope>
    <source>
        <strain evidence="2 3">TRC1.1.SA</strain>
    </source>
</reference>
<protein>
    <submittedName>
        <fullName evidence="2">Uncharacterized protein</fullName>
    </submittedName>
</protein>
<sequence>MKTTTNEYAKNWPLYLTISVIVILAAPYVPFVLLAVHTYYKWDLIAENLTLLKAKLKQAIQPINEAQNRPGNIYLLIVFIIGMWAINASSSVDYFSKLIVFFFTTVTFLTFLIYWTLKFGTLKNIVSSHAFSIFFFSISAAMVWNAKSEVSSLLNSAFGIDPSNFPLALSAGIFLRYAGYLSIPVLLYAFFLEVALFLFIFNSEPSSKEWKAIALFFLKFISSIALFSIAYASYTSMERFGLSKESNEIILKIAYDKDFSSRFDYCALENKPKDSGAIFISSLQSRALIISRSDFNKAIQNHYHTKSQVSDILIPGRIVPCK</sequence>
<evidence type="ECO:0000313" key="2">
    <source>
        <dbReference type="EMBL" id="MEN7429423.1"/>
    </source>
</evidence>
<dbReference type="RefSeq" id="WP_346787448.1">
    <property type="nucleotide sequence ID" value="NZ_JAYFSJ010000001.1"/>
</dbReference>
<feature type="transmembrane region" description="Helical" evidence="1">
    <location>
        <begin position="73"/>
        <end position="92"/>
    </location>
</feature>
<keyword evidence="1" id="KW-1133">Transmembrane helix</keyword>
<keyword evidence="1" id="KW-0472">Membrane</keyword>
<evidence type="ECO:0000313" key="3">
    <source>
        <dbReference type="Proteomes" id="UP001405405"/>
    </source>
</evidence>
<feature type="transmembrane region" description="Helical" evidence="1">
    <location>
        <begin position="177"/>
        <end position="201"/>
    </location>
</feature>
<accession>A0ABV0CEY9</accession>
<feature type="transmembrane region" description="Helical" evidence="1">
    <location>
        <begin position="98"/>
        <end position="117"/>
    </location>
</feature>
<keyword evidence="1" id="KW-0812">Transmembrane</keyword>
<dbReference type="Proteomes" id="UP001405405">
    <property type="component" value="Unassembled WGS sequence"/>
</dbReference>
<name>A0ABV0CEY9_9NEIS</name>
<evidence type="ECO:0000256" key="1">
    <source>
        <dbReference type="SAM" id="Phobius"/>
    </source>
</evidence>
<gene>
    <name evidence="2" type="ORF">VA599_01610</name>
</gene>
<feature type="transmembrane region" description="Helical" evidence="1">
    <location>
        <begin position="129"/>
        <end position="146"/>
    </location>
</feature>
<keyword evidence="3" id="KW-1185">Reference proteome</keyword>